<evidence type="ECO:0000256" key="5">
    <source>
        <dbReference type="ARBA" id="ARBA00022918"/>
    </source>
</evidence>
<dbReference type="PANTHER" id="PTHR37984">
    <property type="entry name" value="PROTEIN CBG26694"/>
    <property type="match status" value="1"/>
</dbReference>
<evidence type="ECO:0000256" key="1">
    <source>
        <dbReference type="ARBA" id="ARBA00012493"/>
    </source>
</evidence>
<evidence type="ECO:0000256" key="4">
    <source>
        <dbReference type="ARBA" id="ARBA00022759"/>
    </source>
</evidence>
<evidence type="ECO:0000313" key="8">
    <source>
        <dbReference type="EMBL" id="KMQ86750.1"/>
    </source>
</evidence>
<dbReference type="FunFam" id="3.10.20.370:FF:000001">
    <property type="entry name" value="Retrovirus-related Pol polyprotein from transposon 17.6-like protein"/>
    <property type="match status" value="1"/>
</dbReference>
<sequence>MIRLRQVLDTLRIHGLTLKLEKCSFFARSIEYLGREISEQGVRPGRRKIEAVLDMEAPRSVKQVRQFLGLAGYFRKFVENFAIVAEPLTRLTKKDVSWVWQEEQERAFNMIKSKLTTRPVLIIFNPEIPTEVHTDASAIGIGAILLQRVDGKMAAVAYYSRQTTADQRCYHSYELETMAVVLALRHFRVYLLGTKFKVVTDCNALRTTFAKRDLLPRIGRWWLEVQEYTFDVEYRAGTKMAHADALSRSPIHFPLEVLQIDITEGDWILAAQLQDEQLARIRTILLDKKATNETKHYFHEYLIKDNKIYRRLDDKTQAWVVPRDARMQICRLCHDDAGHLGVEKTLERIKRNYWFAGMRRFVTKYINACLNCAYYKHTAGKKQCKLNTIEKVPVPFHTVHIDHVGPFETSKTHNKFLLVIVDAFTKFTIIEPVKSQKTCYVVKILTNLIYLFGVPNRIISDRGTAFTSQAFRMFCDTYGIKHVLNAVATPRANGQCECSKF</sequence>
<dbReference type="InterPro" id="IPR036397">
    <property type="entry name" value="RNaseH_sf"/>
</dbReference>
<dbReference type="InterPro" id="IPR050951">
    <property type="entry name" value="Retrovirus_Pol_polyprotein"/>
</dbReference>
<dbReference type="InterPro" id="IPR043502">
    <property type="entry name" value="DNA/RNA_pol_sf"/>
</dbReference>
<protein>
    <recommendedName>
        <fullName evidence="1">RNA-directed DNA polymerase</fullName>
        <ecNumber evidence="1">2.7.7.49</ecNumber>
    </recommendedName>
</protein>
<keyword evidence="4" id="KW-0255">Endonuclease</keyword>
<dbReference type="GO" id="GO:0015074">
    <property type="term" value="P:DNA integration"/>
    <property type="evidence" value="ECO:0007669"/>
    <property type="project" value="InterPro"/>
</dbReference>
<dbReference type="Proteomes" id="UP000036403">
    <property type="component" value="Unassembled WGS sequence"/>
</dbReference>
<dbReference type="AlphaFoldDB" id="A0A0J7N271"/>
<proteinExistence type="predicted"/>
<dbReference type="InterPro" id="IPR012337">
    <property type="entry name" value="RNaseH-like_sf"/>
</dbReference>
<dbReference type="PaxDb" id="67767-A0A0J7N271"/>
<keyword evidence="6" id="KW-0511">Multifunctional enzyme</keyword>
<dbReference type="GO" id="GO:0003964">
    <property type="term" value="F:RNA-directed DNA polymerase activity"/>
    <property type="evidence" value="ECO:0007669"/>
    <property type="project" value="UniProtKB-KW"/>
</dbReference>
<dbReference type="InterPro" id="IPR041588">
    <property type="entry name" value="Integrase_H2C2"/>
</dbReference>
<dbReference type="FunFam" id="3.30.70.270:FF:000026">
    <property type="entry name" value="Transposon Ty3-G Gag-Pol polyprotein"/>
    <property type="match status" value="1"/>
</dbReference>
<reference evidence="8 9" key="1">
    <citation type="submission" date="2015-04" db="EMBL/GenBank/DDBJ databases">
        <title>Lasius niger genome sequencing.</title>
        <authorList>
            <person name="Konorov E.A."/>
            <person name="Nikitin M.A."/>
            <person name="Kirill M.V."/>
            <person name="Chang P."/>
        </authorList>
    </citation>
    <scope>NUCLEOTIDE SEQUENCE [LARGE SCALE GENOMIC DNA]</scope>
    <source>
        <tissue evidence="8">Whole</tissue>
    </source>
</reference>
<keyword evidence="9" id="KW-1185">Reference proteome</keyword>
<keyword evidence="2" id="KW-0808">Transferase</keyword>
<dbReference type="GO" id="GO:0003676">
    <property type="term" value="F:nucleic acid binding"/>
    <property type="evidence" value="ECO:0007669"/>
    <property type="project" value="InterPro"/>
</dbReference>
<dbReference type="Gene3D" id="3.30.420.10">
    <property type="entry name" value="Ribonuclease H-like superfamily/Ribonuclease H"/>
    <property type="match status" value="1"/>
</dbReference>
<gene>
    <name evidence="8" type="ORF">RF55_14195</name>
</gene>
<keyword evidence="5" id="KW-0695">RNA-directed DNA polymerase</keyword>
<evidence type="ECO:0000256" key="3">
    <source>
        <dbReference type="ARBA" id="ARBA00022722"/>
    </source>
</evidence>
<dbReference type="Pfam" id="PF00665">
    <property type="entry name" value="rve"/>
    <property type="match status" value="1"/>
</dbReference>
<dbReference type="EMBL" id="LBMM01011584">
    <property type="protein sequence ID" value="KMQ86750.1"/>
    <property type="molecule type" value="Genomic_DNA"/>
</dbReference>
<dbReference type="GO" id="GO:0004519">
    <property type="term" value="F:endonuclease activity"/>
    <property type="evidence" value="ECO:0007669"/>
    <property type="project" value="UniProtKB-KW"/>
</dbReference>
<evidence type="ECO:0000313" key="9">
    <source>
        <dbReference type="Proteomes" id="UP000036403"/>
    </source>
</evidence>
<evidence type="ECO:0000259" key="7">
    <source>
        <dbReference type="PROSITE" id="PS50994"/>
    </source>
</evidence>
<dbReference type="SUPFAM" id="SSF53098">
    <property type="entry name" value="Ribonuclease H-like"/>
    <property type="match status" value="1"/>
</dbReference>
<keyword evidence="3" id="KW-0540">Nuclease</keyword>
<dbReference type="InterPro" id="IPR041577">
    <property type="entry name" value="RT_RNaseH_2"/>
</dbReference>
<dbReference type="OrthoDB" id="7693964at2759"/>
<dbReference type="SUPFAM" id="SSF56672">
    <property type="entry name" value="DNA/RNA polymerases"/>
    <property type="match status" value="1"/>
</dbReference>
<dbReference type="PROSITE" id="PS50994">
    <property type="entry name" value="INTEGRASE"/>
    <property type="match status" value="1"/>
</dbReference>
<dbReference type="FunFam" id="1.10.340.70:FF:000001">
    <property type="entry name" value="Retrovirus-related Pol polyprotein from transposon gypsy-like Protein"/>
    <property type="match status" value="1"/>
</dbReference>
<name>A0A0J7N271_LASNI</name>
<dbReference type="CDD" id="cd09274">
    <property type="entry name" value="RNase_HI_RT_Ty3"/>
    <property type="match status" value="1"/>
</dbReference>
<dbReference type="EC" id="2.7.7.49" evidence="1"/>
<dbReference type="Gene3D" id="3.30.70.270">
    <property type="match status" value="2"/>
</dbReference>
<dbReference type="InterPro" id="IPR001584">
    <property type="entry name" value="Integrase_cat-core"/>
</dbReference>
<keyword evidence="4" id="KW-0378">Hydrolase</keyword>
<accession>A0A0J7N271</accession>
<comment type="caution">
    <text evidence="8">The sequence shown here is derived from an EMBL/GenBank/DDBJ whole genome shotgun (WGS) entry which is preliminary data.</text>
</comment>
<feature type="domain" description="Integrase catalytic" evidence="7">
    <location>
        <begin position="389"/>
        <end position="501"/>
    </location>
</feature>
<dbReference type="PANTHER" id="PTHR37984:SF5">
    <property type="entry name" value="PROTEIN NYNRIN-LIKE"/>
    <property type="match status" value="1"/>
</dbReference>
<dbReference type="Pfam" id="PF17919">
    <property type="entry name" value="RT_RNaseH_2"/>
    <property type="match status" value="1"/>
</dbReference>
<organism evidence="8 9">
    <name type="scientific">Lasius niger</name>
    <name type="common">Black garden ant</name>
    <dbReference type="NCBI Taxonomy" id="67767"/>
    <lineage>
        <taxon>Eukaryota</taxon>
        <taxon>Metazoa</taxon>
        <taxon>Ecdysozoa</taxon>
        <taxon>Arthropoda</taxon>
        <taxon>Hexapoda</taxon>
        <taxon>Insecta</taxon>
        <taxon>Pterygota</taxon>
        <taxon>Neoptera</taxon>
        <taxon>Endopterygota</taxon>
        <taxon>Hymenoptera</taxon>
        <taxon>Apocrita</taxon>
        <taxon>Aculeata</taxon>
        <taxon>Formicoidea</taxon>
        <taxon>Formicidae</taxon>
        <taxon>Formicinae</taxon>
        <taxon>Lasius</taxon>
        <taxon>Lasius</taxon>
    </lineage>
</organism>
<evidence type="ECO:0000256" key="6">
    <source>
        <dbReference type="ARBA" id="ARBA00023268"/>
    </source>
</evidence>
<dbReference type="InterPro" id="IPR043128">
    <property type="entry name" value="Rev_trsase/Diguanyl_cyclase"/>
</dbReference>
<keyword evidence="2" id="KW-0548">Nucleotidyltransferase</keyword>
<dbReference type="GO" id="GO:0042575">
    <property type="term" value="C:DNA polymerase complex"/>
    <property type="evidence" value="ECO:0007669"/>
    <property type="project" value="UniProtKB-ARBA"/>
</dbReference>
<evidence type="ECO:0000256" key="2">
    <source>
        <dbReference type="ARBA" id="ARBA00022695"/>
    </source>
</evidence>
<dbReference type="STRING" id="67767.A0A0J7N271"/>
<dbReference type="Gene3D" id="1.10.340.70">
    <property type="match status" value="1"/>
</dbReference>
<dbReference type="Pfam" id="PF17921">
    <property type="entry name" value="Integrase_H2C2"/>
    <property type="match status" value="1"/>
</dbReference>